<protein>
    <submittedName>
        <fullName evidence="1">Uncharacterized protein</fullName>
    </submittedName>
</protein>
<organism evidence="1 2">
    <name type="scientific">Adiantum capillus-veneris</name>
    <name type="common">Maidenhair fern</name>
    <dbReference type="NCBI Taxonomy" id="13818"/>
    <lineage>
        <taxon>Eukaryota</taxon>
        <taxon>Viridiplantae</taxon>
        <taxon>Streptophyta</taxon>
        <taxon>Embryophyta</taxon>
        <taxon>Tracheophyta</taxon>
        <taxon>Polypodiopsida</taxon>
        <taxon>Polypodiidae</taxon>
        <taxon>Polypodiales</taxon>
        <taxon>Pteridineae</taxon>
        <taxon>Pteridaceae</taxon>
        <taxon>Vittarioideae</taxon>
        <taxon>Adiantum</taxon>
    </lineage>
</organism>
<evidence type="ECO:0000313" key="1">
    <source>
        <dbReference type="EMBL" id="KAI5079270.1"/>
    </source>
</evidence>
<dbReference type="AlphaFoldDB" id="A0A9D4ZNH7"/>
<reference evidence="1 2" key="1">
    <citation type="submission" date="2021-01" db="EMBL/GenBank/DDBJ databases">
        <title>Adiantum capillus-veneris genome.</title>
        <authorList>
            <person name="Fang Y."/>
            <person name="Liao Q."/>
        </authorList>
    </citation>
    <scope>NUCLEOTIDE SEQUENCE [LARGE SCALE GENOMIC DNA]</scope>
    <source>
        <strain evidence="1">H3</strain>
        <tissue evidence="1">Leaf</tissue>
    </source>
</reference>
<name>A0A9D4ZNH7_ADICA</name>
<comment type="caution">
    <text evidence="1">The sequence shown here is derived from an EMBL/GenBank/DDBJ whole genome shotgun (WGS) entry which is preliminary data.</text>
</comment>
<proteinExistence type="predicted"/>
<dbReference type="Proteomes" id="UP000886520">
    <property type="component" value="Chromosome 5"/>
</dbReference>
<dbReference type="EMBL" id="JABFUD020000005">
    <property type="protein sequence ID" value="KAI5079270.1"/>
    <property type="molecule type" value="Genomic_DNA"/>
</dbReference>
<sequence>MQVFSCRNGFVCIHFDRASCSVDQLSPGRRVMLPLQLLISQIGNASSFKGEESLSSLRIGHRGMATFCIYLC</sequence>
<keyword evidence="2" id="KW-1185">Reference proteome</keyword>
<evidence type="ECO:0000313" key="2">
    <source>
        <dbReference type="Proteomes" id="UP000886520"/>
    </source>
</evidence>
<gene>
    <name evidence="1" type="ORF">GOP47_0004749</name>
</gene>
<accession>A0A9D4ZNH7</accession>